<dbReference type="PRINTS" id="PR00007">
    <property type="entry name" value="COMPLEMNTC1Q"/>
</dbReference>
<evidence type="ECO:0000256" key="1">
    <source>
        <dbReference type="ARBA" id="ARBA00004613"/>
    </source>
</evidence>
<organism evidence="5 6">
    <name type="scientific">Seriola dumerili</name>
    <name type="common">Greater amberjack</name>
    <name type="synonym">Caranx dumerili</name>
    <dbReference type="NCBI Taxonomy" id="41447"/>
    <lineage>
        <taxon>Eukaryota</taxon>
        <taxon>Metazoa</taxon>
        <taxon>Chordata</taxon>
        <taxon>Craniata</taxon>
        <taxon>Vertebrata</taxon>
        <taxon>Euteleostomi</taxon>
        <taxon>Actinopterygii</taxon>
        <taxon>Neopterygii</taxon>
        <taxon>Teleostei</taxon>
        <taxon>Neoteleostei</taxon>
        <taxon>Acanthomorphata</taxon>
        <taxon>Carangaria</taxon>
        <taxon>Carangiformes</taxon>
        <taxon>Carangidae</taxon>
        <taxon>Seriola</taxon>
    </lineage>
</organism>
<dbReference type="AlphaFoldDB" id="A0A3B4UKU6"/>
<dbReference type="OMA" id="WSDSHIT"/>
<dbReference type="PROSITE" id="PS50871">
    <property type="entry name" value="C1Q"/>
    <property type="match status" value="1"/>
</dbReference>
<dbReference type="SUPFAM" id="SSF49842">
    <property type="entry name" value="TNF-like"/>
    <property type="match status" value="1"/>
</dbReference>
<protein>
    <recommendedName>
        <fullName evidence="4">C1q domain-containing protein</fullName>
    </recommendedName>
</protein>
<dbReference type="PANTHER" id="PTHR22923:SF102">
    <property type="entry name" value="CEREBELLIN 13-RELATED"/>
    <property type="match status" value="1"/>
</dbReference>
<dbReference type="GeneTree" id="ENSGT00940000163520"/>
<accession>A0A3B4UKU6</accession>
<dbReference type="PANTHER" id="PTHR22923">
    <property type="entry name" value="CEREBELLIN-RELATED"/>
    <property type="match status" value="1"/>
</dbReference>
<dbReference type="SMART" id="SM00110">
    <property type="entry name" value="C1Q"/>
    <property type="match status" value="1"/>
</dbReference>
<name>A0A3B4UKU6_SERDU</name>
<keyword evidence="3" id="KW-0732">Signal</keyword>
<dbReference type="Pfam" id="PF00386">
    <property type="entry name" value="C1q"/>
    <property type="match status" value="1"/>
</dbReference>
<feature type="domain" description="C1q" evidence="4">
    <location>
        <begin position="60"/>
        <end position="201"/>
    </location>
</feature>
<reference evidence="5" key="2">
    <citation type="submission" date="2025-09" db="UniProtKB">
        <authorList>
            <consortium name="Ensembl"/>
        </authorList>
    </citation>
    <scope>IDENTIFICATION</scope>
</reference>
<dbReference type="GO" id="GO:0005576">
    <property type="term" value="C:extracellular region"/>
    <property type="evidence" value="ECO:0007669"/>
    <property type="project" value="UniProtKB-SubCell"/>
</dbReference>
<evidence type="ECO:0000256" key="2">
    <source>
        <dbReference type="ARBA" id="ARBA00022525"/>
    </source>
</evidence>
<evidence type="ECO:0000313" key="6">
    <source>
        <dbReference type="Proteomes" id="UP000261420"/>
    </source>
</evidence>
<dbReference type="InterPro" id="IPR001073">
    <property type="entry name" value="C1q_dom"/>
</dbReference>
<evidence type="ECO:0000259" key="4">
    <source>
        <dbReference type="PROSITE" id="PS50871"/>
    </source>
</evidence>
<keyword evidence="6" id="KW-1185">Reference proteome</keyword>
<proteinExistence type="predicted"/>
<dbReference type="Gene3D" id="2.60.120.40">
    <property type="match status" value="1"/>
</dbReference>
<dbReference type="InterPro" id="IPR008983">
    <property type="entry name" value="Tumour_necrosis_fac-like_dom"/>
</dbReference>
<dbReference type="Proteomes" id="UP000261420">
    <property type="component" value="Unplaced"/>
</dbReference>
<comment type="subcellular location">
    <subcellularLocation>
        <location evidence="1">Secreted</location>
    </subcellularLocation>
</comment>
<evidence type="ECO:0000256" key="3">
    <source>
        <dbReference type="ARBA" id="ARBA00022729"/>
    </source>
</evidence>
<dbReference type="InterPro" id="IPR050822">
    <property type="entry name" value="Cerebellin_Synaptic_Org"/>
</dbReference>
<dbReference type="Ensembl" id="ENSSDUT00000019632.1">
    <property type="protein sequence ID" value="ENSSDUP00000019286.1"/>
    <property type="gene ID" value="ENSSDUG00000014054.1"/>
</dbReference>
<sequence>MFIFHPVICNISCETLCKLFSYEQHPGNPKAKKTSTHHLKQFIYCDEIQLNSRNTLLVYVERTMVVFSVKAEEGGAYGPFDTDRTMTYNTVITNIGNAYNVSTGVFTAPVAGVYYFTFFYHAGGEHVSKLILHKNKEPVVMTSDHNGKVTRCNSETADNGGNAVFLKLEKGDKVSVQLPAGAHVWASEGHTTFSGFLVNSC</sequence>
<keyword evidence="2" id="KW-0964">Secreted</keyword>
<reference evidence="5" key="1">
    <citation type="submission" date="2025-08" db="UniProtKB">
        <authorList>
            <consortium name="Ensembl"/>
        </authorList>
    </citation>
    <scope>IDENTIFICATION</scope>
</reference>
<evidence type="ECO:0000313" key="5">
    <source>
        <dbReference type="Ensembl" id="ENSSDUP00000019286.1"/>
    </source>
</evidence>